<gene>
    <name evidence="2" type="ORF">AVDCRST_MAG75-1830</name>
</gene>
<feature type="region of interest" description="Disordered" evidence="1">
    <location>
        <begin position="1"/>
        <end position="39"/>
    </location>
</feature>
<dbReference type="AlphaFoldDB" id="A0A6J4NYG4"/>
<evidence type="ECO:0000256" key="1">
    <source>
        <dbReference type="SAM" id="MobiDB-lite"/>
    </source>
</evidence>
<sequence>MSTTTAEESEAERAPSDLAADDADADRPEDPSRVRTCPRWVGLAASSALDEHSR</sequence>
<name>A0A6J4NYG4_9ACTN</name>
<accession>A0A6J4NYG4</accession>
<proteinExistence type="predicted"/>
<protein>
    <submittedName>
        <fullName evidence="2">Uncharacterized protein</fullName>
    </submittedName>
</protein>
<reference evidence="2" key="1">
    <citation type="submission" date="2020-02" db="EMBL/GenBank/DDBJ databases">
        <authorList>
            <person name="Meier V. D."/>
        </authorList>
    </citation>
    <scope>NUCLEOTIDE SEQUENCE</scope>
    <source>
        <strain evidence="2">AVDCRST_MAG75</strain>
    </source>
</reference>
<dbReference type="EMBL" id="CADCUO010000114">
    <property type="protein sequence ID" value="CAA9395916.1"/>
    <property type="molecule type" value="Genomic_DNA"/>
</dbReference>
<organism evidence="2">
    <name type="scientific">uncultured Propionibacteriaceae bacterium</name>
    <dbReference type="NCBI Taxonomy" id="257457"/>
    <lineage>
        <taxon>Bacteria</taxon>
        <taxon>Bacillati</taxon>
        <taxon>Actinomycetota</taxon>
        <taxon>Actinomycetes</taxon>
        <taxon>Propionibacteriales</taxon>
        <taxon>Propionibacteriaceae</taxon>
        <taxon>environmental samples</taxon>
    </lineage>
</organism>
<evidence type="ECO:0000313" key="2">
    <source>
        <dbReference type="EMBL" id="CAA9395916.1"/>
    </source>
</evidence>